<dbReference type="Proteomes" id="UP000002051">
    <property type="component" value="Unassembled WGS sequence"/>
</dbReference>
<dbReference type="HOGENOM" id="CLU_2187805_0_0_1"/>
<dbReference type="EMBL" id="CM001217">
    <property type="protein sequence ID" value="KEH43839.1"/>
    <property type="molecule type" value="Genomic_DNA"/>
</dbReference>
<sequence>MHKKFIGGLEKEKFKLILKFSQNGKNPRTQNGFGRITVDGDDMKMKKMSCSFQIQGLNYQYTTYFRRQFAQLDIHFTQNLSTFELLSPEQLCHADILLWMVTNIVYSIG</sequence>
<reference evidence="1 3" key="2">
    <citation type="journal article" date="2014" name="BMC Genomics">
        <title>An improved genome release (version Mt4.0) for the model legume Medicago truncatula.</title>
        <authorList>
            <person name="Tang H."/>
            <person name="Krishnakumar V."/>
            <person name="Bidwell S."/>
            <person name="Rosen B."/>
            <person name="Chan A."/>
            <person name="Zhou S."/>
            <person name="Gentzbittel L."/>
            <person name="Childs K.L."/>
            <person name="Yandell M."/>
            <person name="Gundlach H."/>
            <person name="Mayer K.F."/>
            <person name="Schwartz D.C."/>
            <person name="Town C.D."/>
        </authorList>
    </citation>
    <scope>GENOME REANNOTATION</scope>
    <source>
        <strain evidence="1">A17</strain>
        <strain evidence="2 3">cv. Jemalong A17</strain>
    </source>
</reference>
<proteinExistence type="predicted"/>
<keyword evidence="3" id="KW-1185">Reference proteome</keyword>
<gene>
    <name evidence="1" type="ordered locus">MTR_1g103280</name>
</gene>
<name>A0A072VP98_MEDTR</name>
<organism evidence="1 3">
    <name type="scientific">Medicago truncatula</name>
    <name type="common">Barrel medic</name>
    <name type="synonym">Medicago tribuloides</name>
    <dbReference type="NCBI Taxonomy" id="3880"/>
    <lineage>
        <taxon>Eukaryota</taxon>
        <taxon>Viridiplantae</taxon>
        <taxon>Streptophyta</taxon>
        <taxon>Embryophyta</taxon>
        <taxon>Tracheophyta</taxon>
        <taxon>Spermatophyta</taxon>
        <taxon>Magnoliopsida</taxon>
        <taxon>eudicotyledons</taxon>
        <taxon>Gunneridae</taxon>
        <taxon>Pentapetalae</taxon>
        <taxon>rosids</taxon>
        <taxon>fabids</taxon>
        <taxon>Fabales</taxon>
        <taxon>Fabaceae</taxon>
        <taxon>Papilionoideae</taxon>
        <taxon>50 kb inversion clade</taxon>
        <taxon>NPAAA clade</taxon>
        <taxon>Hologalegina</taxon>
        <taxon>IRL clade</taxon>
        <taxon>Trifolieae</taxon>
        <taxon>Medicago</taxon>
    </lineage>
</organism>
<evidence type="ECO:0000313" key="1">
    <source>
        <dbReference type="EMBL" id="KEH43839.1"/>
    </source>
</evidence>
<dbReference type="AlphaFoldDB" id="A0A072VP98"/>
<accession>A0A072VP98</accession>
<reference evidence="1 3" key="1">
    <citation type="journal article" date="2011" name="Nature">
        <title>The Medicago genome provides insight into the evolution of rhizobial symbioses.</title>
        <authorList>
            <person name="Young N.D."/>
            <person name="Debelle F."/>
            <person name="Oldroyd G.E."/>
            <person name="Geurts R."/>
            <person name="Cannon S.B."/>
            <person name="Udvardi M.K."/>
            <person name="Benedito V.A."/>
            <person name="Mayer K.F."/>
            <person name="Gouzy J."/>
            <person name="Schoof H."/>
            <person name="Van de Peer Y."/>
            <person name="Proost S."/>
            <person name="Cook D.R."/>
            <person name="Meyers B.C."/>
            <person name="Spannagl M."/>
            <person name="Cheung F."/>
            <person name="De Mita S."/>
            <person name="Krishnakumar V."/>
            <person name="Gundlach H."/>
            <person name="Zhou S."/>
            <person name="Mudge J."/>
            <person name="Bharti A.K."/>
            <person name="Murray J.D."/>
            <person name="Naoumkina M.A."/>
            <person name="Rosen B."/>
            <person name="Silverstein K.A."/>
            <person name="Tang H."/>
            <person name="Rombauts S."/>
            <person name="Zhao P.X."/>
            <person name="Zhou P."/>
            <person name="Barbe V."/>
            <person name="Bardou P."/>
            <person name="Bechner M."/>
            <person name="Bellec A."/>
            <person name="Berger A."/>
            <person name="Berges H."/>
            <person name="Bidwell S."/>
            <person name="Bisseling T."/>
            <person name="Choisne N."/>
            <person name="Couloux A."/>
            <person name="Denny R."/>
            <person name="Deshpande S."/>
            <person name="Dai X."/>
            <person name="Doyle J.J."/>
            <person name="Dudez A.M."/>
            <person name="Farmer A.D."/>
            <person name="Fouteau S."/>
            <person name="Franken C."/>
            <person name="Gibelin C."/>
            <person name="Gish J."/>
            <person name="Goldstein S."/>
            <person name="Gonzalez A.J."/>
            <person name="Green P.J."/>
            <person name="Hallab A."/>
            <person name="Hartog M."/>
            <person name="Hua A."/>
            <person name="Humphray S.J."/>
            <person name="Jeong D.H."/>
            <person name="Jing Y."/>
            <person name="Jocker A."/>
            <person name="Kenton S.M."/>
            <person name="Kim D.J."/>
            <person name="Klee K."/>
            <person name="Lai H."/>
            <person name="Lang C."/>
            <person name="Lin S."/>
            <person name="Macmil S.L."/>
            <person name="Magdelenat G."/>
            <person name="Matthews L."/>
            <person name="McCorrison J."/>
            <person name="Monaghan E.L."/>
            <person name="Mun J.H."/>
            <person name="Najar F.Z."/>
            <person name="Nicholson C."/>
            <person name="Noirot C."/>
            <person name="O'Bleness M."/>
            <person name="Paule C.R."/>
            <person name="Poulain J."/>
            <person name="Prion F."/>
            <person name="Qin B."/>
            <person name="Qu C."/>
            <person name="Retzel E.F."/>
            <person name="Riddle C."/>
            <person name="Sallet E."/>
            <person name="Samain S."/>
            <person name="Samson N."/>
            <person name="Sanders I."/>
            <person name="Saurat O."/>
            <person name="Scarpelli C."/>
            <person name="Schiex T."/>
            <person name="Segurens B."/>
            <person name="Severin A.J."/>
            <person name="Sherrier D.J."/>
            <person name="Shi R."/>
            <person name="Sims S."/>
            <person name="Singer S.R."/>
            <person name="Sinharoy S."/>
            <person name="Sterck L."/>
            <person name="Viollet A."/>
            <person name="Wang B.B."/>
            <person name="Wang K."/>
            <person name="Wang M."/>
            <person name="Wang X."/>
            <person name="Warfsmann J."/>
            <person name="Weissenbach J."/>
            <person name="White D.D."/>
            <person name="White J.D."/>
            <person name="Wiley G.B."/>
            <person name="Wincker P."/>
            <person name="Xing Y."/>
            <person name="Yang L."/>
            <person name="Yao Z."/>
            <person name="Ying F."/>
            <person name="Zhai J."/>
            <person name="Zhou L."/>
            <person name="Zuber A."/>
            <person name="Denarie J."/>
            <person name="Dixon R.A."/>
            <person name="May G.D."/>
            <person name="Schwartz D.C."/>
            <person name="Rogers J."/>
            <person name="Quetier F."/>
            <person name="Town C.D."/>
            <person name="Roe B.A."/>
        </authorList>
    </citation>
    <scope>NUCLEOTIDE SEQUENCE [LARGE SCALE GENOMIC DNA]</scope>
    <source>
        <strain evidence="1">A17</strain>
        <strain evidence="2 3">cv. Jemalong A17</strain>
    </source>
</reference>
<dbReference type="EnsemblPlants" id="KEH43839">
    <property type="protein sequence ID" value="KEH43839"/>
    <property type="gene ID" value="MTR_1g103280"/>
</dbReference>
<evidence type="ECO:0000313" key="2">
    <source>
        <dbReference type="EnsemblPlants" id="KEH43839"/>
    </source>
</evidence>
<protein>
    <submittedName>
        <fullName evidence="1 2">Uncharacterized protein</fullName>
    </submittedName>
</protein>
<evidence type="ECO:0000313" key="3">
    <source>
        <dbReference type="Proteomes" id="UP000002051"/>
    </source>
</evidence>
<reference evidence="2" key="3">
    <citation type="submission" date="2015-04" db="UniProtKB">
        <authorList>
            <consortium name="EnsemblPlants"/>
        </authorList>
    </citation>
    <scope>IDENTIFICATION</scope>
    <source>
        <strain evidence="2">cv. Jemalong A17</strain>
    </source>
</reference>